<comment type="catalytic activity">
    <reaction evidence="10">
        <text>ITP + H2O = IMP + diphosphate + H(+)</text>
        <dbReference type="Rhea" id="RHEA:29399"/>
        <dbReference type="ChEBI" id="CHEBI:15377"/>
        <dbReference type="ChEBI" id="CHEBI:15378"/>
        <dbReference type="ChEBI" id="CHEBI:33019"/>
        <dbReference type="ChEBI" id="CHEBI:58053"/>
        <dbReference type="ChEBI" id="CHEBI:61402"/>
        <dbReference type="EC" id="3.6.1.66"/>
    </reaction>
</comment>
<evidence type="ECO:0000256" key="2">
    <source>
        <dbReference type="ARBA" id="ARBA00011738"/>
    </source>
</evidence>
<organism evidence="13 14">
    <name type="scientific">Thomasclavelia spiroformis</name>
    <dbReference type="NCBI Taxonomy" id="29348"/>
    <lineage>
        <taxon>Bacteria</taxon>
        <taxon>Bacillati</taxon>
        <taxon>Bacillota</taxon>
        <taxon>Erysipelotrichia</taxon>
        <taxon>Erysipelotrichales</taxon>
        <taxon>Coprobacillaceae</taxon>
        <taxon>Thomasclavelia</taxon>
    </lineage>
</organism>
<dbReference type="GO" id="GO:0017111">
    <property type="term" value="F:ribonucleoside triphosphate phosphatase activity"/>
    <property type="evidence" value="ECO:0007669"/>
    <property type="project" value="InterPro"/>
</dbReference>
<feature type="binding site" evidence="10">
    <location>
        <begin position="8"/>
        <end position="13"/>
    </location>
    <ligand>
        <name>substrate</name>
    </ligand>
</feature>
<reference evidence="12" key="4">
    <citation type="submission" date="2021-09" db="EMBL/GenBank/DDBJ databases">
        <authorList>
            <person name="Gilroy R."/>
        </authorList>
    </citation>
    <scope>NUCLEOTIDE SEQUENCE</scope>
    <source>
        <strain evidence="12">CHK193-16274</strain>
    </source>
</reference>
<comment type="similarity">
    <text evidence="1 10 11">Belongs to the HAM1 NTPase family.</text>
</comment>
<dbReference type="Pfam" id="PF01725">
    <property type="entry name" value="Ham1p_like"/>
    <property type="match status" value="1"/>
</dbReference>
<comment type="subunit">
    <text evidence="2 10">Homodimer.</text>
</comment>
<evidence type="ECO:0000313" key="14">
    <source>
        <dbReference type="Proteomes" id="UP000196258"/>
    </source>
</evidence>
<sequence>MKELILATTNQGKLKEIKAMLKDIDIDVLSMKDVLDQEIDIEETGTTFKENALIKASTIAKIVNKPVLADDSGLEVDALDKQPGIYSSRFLGEDTSYDIKNQYIIDAIKGKERSARFVCAMALVIPDKEPIIIEETMEGLINDKIEGENGFGYDPIFYFPPCKMTSAMMSMEEKNKYSHRAKALKKLYSILKEML</sequence>
<dbReference type="GO" id="GO:0046872">
    <property type="term" value="F:metal ion binding"/>
    <property type="evidence" value="ECO:0007669"/>
    <property type="project" value="UniProtKB-KW"/>
</dbReference>
<evidence type="ECO:0000256" key="5">
    <source>
        <dbReference type="ARBA" id="ARBA00022801"/>
    </source>
</evidence>
<dbReference type="PANTHER" id="PTHR11067">
    <property type="entry name" value="INOSINE TRIPHOSPHATE PYROPHOSPHATASE/HAM1 PROTEIN"/>
    <property type="match status" value="1"/>
</dbReference>
<dbReference type="SUPFAM" id="SSF52972">
    <property type="entry name" value="ITPase-like"/>
    <property type="match status" value="1"/>
</dbReference>
<dbReference type="GO" id="GO:0005829">
    <property type="term" value="C:cytosol"/>
    <property type="evidence" value="ECO:0007669"/>
    <property type="project" value="TreeGrafter"/>
</dbReference>
<accession>A0A1Y4QL01</accession>
<dbReference type="NCBIfam" id="TIGR00042">
    <property type="entry name" value="RdgB/HAM1 family non-canonical purine NTP pyrophosphatase"/>
    <property type="match status" value="1"/>
</dbReference>
<comment type="caution">
    <text evidence="13">The sequence shown here is derived from an EMBL/GenBank/DDBJ whole genome shotgun (WGS) entry which is preliminary data.</text>
</comment>
<comment type="catalytic activity">
    <reaction evidence="8 10">
        <text>dITP + H2O = dIMP + diphosphate + H(+)</text>
        <dbReference type="Rhea" id="RHEA:28342"/>
        <dbReference type="ChEBI" id="CHEBI:15377"/>
        <dbReference type="ChEBI" id="CHEBI:15378"/>
        <dbReference type="ChEBI" id="CHEBI:33019"/>
        <dbReference type="ChEBI" id="CHEBI:61194"/>
        <dbReference type="ChEBI" id="CHEBI:61382"/>
        <dbReference type="EC" id="3.6.1.66"/>
    </reaction>
</comment>
<reference evidence="14" key="1">
    <citation type="submission" date="2017-04" db="EMBL/GenBank/DDBJ databases">
        <title>Function of individual gut microbiota members based on whole genome sequencing of pure cultures obtained from chicken caecum.</title>
        <authorList>
            <person name="Medvecky M."/>
            <person name="Cejkova D."/>
            <person name="Polansky O."/>
            <person name="Karasova D."/>
            <person name="Kubasova T."/>
            <person name="Cizek A."/>
            <person name="Rychlik I."/>
        </authorList>
    </citation>
    <scope>NUCLEOTIDE SEQUENCE [LARGE SCALE GENOMIC DNA]</scope>
    <source>
        <strain evidence="14">An149</strain>
    </source>
</reference>
<dbReference type="GO" id="GO:0000166">
    <property type="term" value="F:nucleotide binding"/>
    <property type="evidence" value="ECO:0007669"/>
    <property type="project" value="UniProtKB-KW"/>
</dbReference>
<dbReference type="HAMAP" id="MF_01405">
    <property type="entry name" value="Non_canon_purine_NTPase"/>
    <property type="match status" value="1"/>
</dbReference>
<evidence type="ECO:0000313" key="12">
    <source>
        <dbReference type="EMBL" id="HJF39913.1"/>
    </source>
</evidence>
<evidence type="ECO:0000256" key="1">
    <source>
        <dbReference type="ARBA" id="ARBA00008023"/>
    </source>
</evidence>
<dbReference type="GO" id="GO:0036220">
    <property type="term" value="F:ITP diphosphatase activity"/>
    <property type="evidence" value="ECO:0007669"/>
    <property type="project" value="UniProtKB-UniRule"/>
</dbReference>
<evidence type="ECO:0000256" key="8">
    <source>
        <dbReference type="ARBA" id="ARBA00051875"/>
    </source>
</evidence>
<evidence type="ECO:0000256" key="10">
    <source>
        <dbReference type="HAMAP-Rule" id="MF_01405"/>
    </source>
</evidence>
<comment type="cofactor">
    <cofactor evidence="10">
        <name>Mg(2+)</name>
        <dbReference type="ChEBI" id="CHEBI:18420"/>
    </cofactor>
    <text evidence="10">Binds 1 Mg(2+) ion per subunit.</text>
</comment>
<feature type="binding site" evidence="10">
    <location>
        <begin position="179"/>
        <end position="180"/>
    </location>
    <ligand>
        <name>substrate</name>
    </ligand>
</feature>
<feature type="binding site" evidence="10">
    <location>
        <position position="72"/>
    </location>
    <ligand>
        <name>substrate</name>
    </ligand>
</feature>
<keyword evidence="5 10" id="KW-0378">Hydrolase</keyword>
<reference evidence="13" key="2">
    <citation type="journal article" date="2018" name="BMC Genomics">
        <title>Whole genome sequencing and function prediction of 133 gut anaerobes isolated from chicken caecum in pure cultures.</title>
        <authorList>
            <person name="Medvecky M."/>
            <person name="Cejkova D."/>
            <person name="Polansky O."/>
            <person name="Karasova D."/>
            <person name="Kubasova T."/>
            <person name="Cizek A."/>
            <person name="Rychlik I."/>
        </authorList>
    </citation>
    <scope>NUCLEOTIDE SEQUENCE</scope>
    <source>
        <strain evidence="13">An149</strain>
    </source>
</reference>
<dbReference type="CDD" id="cd00515">
    <property type="entry name" value="HAM1"/>
    <property type="match status" value="1"/>
</dbReference>
<dbReference type="Gene3D" id="3.90.950.10">
    <property type="match status" value="1"/>
</dbReference>
<dbReference type="FunFam" id="3.90.950.10:FF:000001">
    <property type="entry name" value="dITP/XTP pyrophosphatase"/>
    <property type="match status" value="1"/>
</dbReference>
<dbReference type="GO" id="GO:0036222">
    <property type="term" value="F:XTP diphosphatase activity"/>
    <property type="evidence" value="ECO:0007669"/>
    <property type="project" value="UniProtKB-UniRule"/>
</dbReference>
<evidence type="ECO:0000256" key="9">
    <source>
        <dbReference type="ARBA" id="ARBA00052017"/>
    </source>
</evidence>
<dbReference type="EC" id="3.6.1.66" evidence="10"/>
<feature type="binding site" evidence="10">
    <location>
        <begin position="151"/>
        <end position="154"/>
    </location>
    <ligand>
        <name>substrate</name>
    </ligand>
</feature>
<feature type="active site" description="Proton acceptor" evidence="10">
    <location>
        <position position="71"/>
    </location>
</feature>
<evidence type="ECO:0000256" key="3">
    <source>
        <dbReference type="ARBA" id="ARBA00022723"/>
    </source>
</evidence>
<comment type="catalytic activity">
    <reaction evidence="9 10">
        <text>XTP + H2O = XMP + diphosphate + H(+)</text>
        <dbReference type="Rhea" id="RHEA:28610"/>
        <dbReference type="ChEBI" id="CHEBI:15377"/>
        <dbReference type="ChEBI" id="CHEBI:15378"/>
        <dbReference type="ChEBI" id="CHEBI:33019"/>
        <dbReference type="ChEBI" id="CHEBI:57464"/>
        <dbReference type="ChEBI" id="CHEBI:61314"/>
        <dbReference type="EC" id="3.6.1.66"/>
    </reaction>
</comment>
<dbReference type="GO" id="GO:0009117">
    <property type="term" value="P:nucleotide metabolic process"/>
    <property type="evidence" value="ECO:0007669"/>
    <property type="project" value="UniProtKB-KW"/>
</dbReference>
<dbReference type="InterPro" id="IPR002637">
    <property type="entry name" value="RdgB/HAM1"/>
</dbReference>
<proteinExistence type="inferred from homology"/>
<gene>
    <name evidence="12" type="primary">rdgB</name>
    <name evidence="13" type="ORF">B5E91_03840</name>
    <name evidence="12" type="ORF">K8V91_03235</name>
</gene>
<evidence type="ECO:0000256" key="11">
    <source>
        <dbReference type="RuleBase" id="RU003781"/>
    </source>
</evidence>
<dbReference type="PANTHER" id="PTHR11067:SF9">
    <property type="entry name" value="INOSINE TRIPHOSPHATE PYROPHOSPHATASE"/>
    <property type="match status" value="1"/>
</dbReference>
<dbReference type="Proteomes" id="UP000749320">
    <property type="component" value="Unassembled WGS sequence"/>
</dbReference>
<reference evidence="12" key="3">
    <citation type="journal article" date="2021" name="PeerJ">
        <title>Extensive microbial diversity within the chicken gut microbiome revealed by metagenomics and culture.</title>
        <authorList>
            <person name="Gilroy R."/>
            <person name="Ravi A."/>
            <person name="Getino M."/>
            <person name="Pursley I."/>
            <person name="Horton D.L."/>
            <person name="Alikhan N.F."/>
            <person name="Baker D."/>
            <person name="Gharbi K."/>
            <person name="Hall N."/>
            <person name="Watson M."/>
            <person name="Adriaenssens E.M."/>
            <person name="Foster-Nyarko E."/>
            <person name="Jarju S."/>
            <person name="Secka A."/>
            <person name="Antonio M."/>
            <person name="Oren A."/>
            <person name="Chaudhuri R.R."/>
            <person name="La Ragione R."/>
            <person name="Hildebrand F."/>
            <person name="Pallen M.J."/>
        </authorList>
    </citation>
    <scope>NUCLEOTIDE SEQUENCE</scope>
    <source>
        <strain evidence="12">CHK193-16274</strain>
    </source>
</reference>
<dbReference type="RefSeq" id="WP_087255172.1">
    <property type="nucleotide sequence ID" value="NZ_CAJFOD010000039.1"/>
</dbReference>
<feature type="binding site" evidence="10">
    <location>
        <position position="174"/>
    </location>
    <ligand>
        <name>substrate</name>
    </ligand>
</feature>
<dbReference type="AlphaFoldDB" id="A0A1Y4QL01"/>
<dbReference type="InterPro" id="IPR029001">
    <property type="entry name" value="ITPase-like_fam"/>
</dbReference>
<dbReference type="GO" id="GO:0035870">
    <property type="term" value="F:dITP diphosphatase activity"/>
    <property type="evidence" value="ECO:0007669"/>
    <property type="project" value="UniProtKB-UniRule"/>
</dbReference>
<dbReference type="GO" id="GO:0009146">
    <property type="term" value="P:purine nucleoside triphosphate catabolic process"/>
    <property type="evidence" value="ECO:0007669"/>
    <property type="project" value="UniProtKB-UniRule"/>
</dbReference>
<name>A0A1Y4QL01_9FIRM</name>
<evidence type="ECO:0000256" key="4">
    <source>
        <dbReference type="ARBA" id="ARBA00022741"/>
    </source>
</evidence>
<keyword evidence="3 10" id="KW-0479">Metal-binding</keyword>
<feature type="binding site" evidence="10">
    <location>
        <position position="42"/>
    </location>
    <ligand>
        <name>Mg(2+)</name>
        <dbReference type="ChEBI" id="CHEBI:18420"/>
    </ligand>
</feature>
<keyword evidence="6 10" id="KW-0460">Magnesium</keyword>
<dbReference type="Proteomes" id="UP000196258">
    <property type="component" value="Unassembled WGS sequence"/>
</dbReference>
<dbReference type="EMBL" id="DYWV01000111">
    <property type="protein sequence ID" value="HJF39913.1"/>
    <property type="molecule type" value="Genomic_DNA"/>
</dbReference>
<keyword evidence="4 10" id="KW-0547">Nucleotide-binding</keyword>
<evidence type="ECO:0000313" key="13">
    <source>
        <dbReference type="EMBL" id="OUQ05949.1"/>
    </source>
</evidence>
<feature type="binding site" evidence="10">
    <location>
        <position position="71"/>
    </location>
    <ligand>
        <name>Mg(2+)</name>
        <dbReference type="ChEBI" id="CHEBI:18420"/>
    </ligand>
</feature>
<evidence type="ECO:0000256" key="6">
    <source>
        <dbReference type="ARBA" id="ARBA00022842"/>
    </source>
</evidence>
<dbReference type="EMBL" id="NFLB01000003">
    <property type="protein sequence ID" value="OUQ05949.1"/>
    <property type="molecule type" value="Genomic_DNA"/>
</dbReference>
<protein>
    <recommendedName>
        <fullName evidence="10">dITP/XTP pyrophosphatase</fullName>
        <ecNumber evidence="10">3.6.1.66</ecNumber>
    </recommendedName>
    <alternativeName>
        <fullName evidence="10">Non-canonical purine NTP pyrophosphatase</fullName>
    </alternativeName>
    <alternativeName>
        <fullName evidence="10">Non-standard purine NTP pyrophosphatase</fullName>
    </alternativeName>
    <alternativeName>
        <fullName evidence="10">Nucleoside-triphosphate diphosphatase</fullName>
    </alternativeName>
    <alternativeName>
        <fullName evidence="10">Nucleoside-triphosphate pyrophosphatase</fullName>
        <shortName evidence="10">NTPase</shortName>
    </alternativeName>
</protein>
<keyword evidence="7 10" id="KW-0546">Nucleotide metabolism</keyword>
<evidence type="ECO:0000256" key="7">
    <source>
        <dbReference type="ARBA" id="ARBA00023080"/>
    </source>
</evidence>
<dbReference type="InterPro" id="IPR020922">
    <property type="entry name" value="dITP/XTP_pyrophosphatase"/>
</dbReference>
<comment type="function">
    <text evidence="10">Pyrophosphatase that catalyzes the hydrolysis of nucleoside triphosphates to their monophosphate derivatives, with a high preference for the non-canonical purine nucleotides XTP (xanthosine triphosphate), dITP (deoxyinosine triphosphate) and ITP. Seems to function as a house-cleaning enzyme that removes non-canonical purine nucleotides from the nucleotide pool, thus preventing their incorporation into DNA/RNA and avoiding chromosomal lesions.</text>
</comment>